<dbReference type="SUPFAM" id="SSF47413">
    <property type="entry name" value="lambda repressor-like DNA-binding domains"/>
    <property type="match status" value="1"/>
</dbReference>
<evidence type="ECO:0000313" key="3">
    <source>
        <dbReference type="EMBL" id="TDN83007.1"/>
    </source>
</evidence>
<gene>
    <name evidence="3" type="ORF">EV664_105205</name>
</gene>
<dbReference type="Proteomes" id="UP000295493">
    <property type="component" value="Unassembled WGS sequence"/>
</dbReference>
<dbReference type="AlphaFoldDB" id="A0A4R6FNI9"/>
<dbReference type="GO" id="GO:0003677">
    <property type="term" value="F:DNA binding"/>
    <property type="evidence" value="ECO:0007669"/>
    <property type="project" value="InterPro"/>
</dbReference>
<evidence type="ECO:0000259" key="2">
    <source>
        <dbReference type="PROSITE" id="PS50943"/>
    </source>
</evidence>
<keyword evidence="4" id="KW-1185">Reference proteome</keyword>
<dbReference type="InterPro" id="IPR001387">
    <property type="entry name" value="Cro/C1-type_HTH"/>
</dbReference>
<dbReference type="CDD" id="cd00093">
    <property type="entry name" value="HTH_XRE"/>
    <property type="match status" value="1"/>
</dbReference>
<feature type="domain" description="HTH cro/C1-type" evidence="2">
    <location>
        <begin position="28"/>
        <end position="82"/>
    </location>
</feature>
<reference evidence="3 4" key="1">
    <citation type="submission" date="2019-03" db="EMBL/GenBank/DDBJ databases">
        <title>Genomic Encyclopedia of Type Strains, Phase IV (KMG-IV): sequencing the most valuable type-strain genomes for metagenomic binning, comparative biology and taxonomic classification.</title>
        <authorList>
            <person name="Goeker M."/>
        </authorList>
    </citation>
    <scope>NUCLEOTIDE SEQUENCE [LARGE SCALE GENOMIC DNA]</scope>
    <source>
        <strain evidence="3 4">DSM 25059</strain>
    </source>
</reference>
<protein>
    <submittedName>
        <fullName evidence="3">Helix-turn-helix protein</fullName>
    </submittedName>
</protein>
<comment type="caution">
    <text evidence="3">The sequence shown here is derived from an EMBL/GenBank/DDBJ whole genome shotgun (WGS) entry which is preliminary data.</text>
</comment>
<accession>A0A4R6FNI9</accession>
<feature type="compositionally biased region" description="Basic and acidic residues" evidence="1">
    <location>
        <begin position="137"/>
        <end position="151"/>
    </location>
</feature>
<evidence type="ECO:0000256" key="1">
    <source>
        <dbReference type="SAM" id="MobiDB-lite"/>
    </source>
</evidence>
<evidence type="ECO:0000313" key="4">
    <source>
        <dbReference type="Proteomes" id="UP000295493"/>
    </source>
</evidence>
<dbReference type="RefSeq" id="WP_162848817.1">
    <property type="nucleotide sequence ID" value="NZ_BMLU01000005.1"/>
</dbReference>
<dbReference type="SMART" id="SM00530">
    <property type="entry name" value="HTH_XRE"/>
    <property type="match status" value="1"/>
</dbReference>
<sequence>MGQLLQFPGMAKKLDNPPNRIRELRIAIGKQRRGKAYTQVELGEALGYAHQQIGRWETGERPIYDVQLRRIADFLGVPLAQMLTTKDNPYSLSDEEQEVVDSVLAAMRSGDERAVAMMRHVAEGARSYDAGPAQKPALRDVNAKDDQKNRA</sequence>
<dbReference type="Gene3D" id="1.10.260.40">
    <property type="entry name" value="lambda repressor-like DNA-binding domains"/>
    <property type="match status" value="1"/>
</dbReference>
<proteinExistence type="predicted"/>
<dbReference type="Pfam" id="PF01381">
    <property type="entry name" value="HTH_3"/>
    <property type="match status" value="1"/>
</dbReference>
<dbReference type="InterPro" id="IPR010982">
    <property type="entry name" value="Lambda_DNA-bd_dom_sf"/>
</dbReference>
<feature type="region of interest" description="Disordered" evidence="1">
    <location>
        <begin position="126"/>
        <end position="151"/>
    </location>
</feature>
<name>A0A4R6FNI9_9SPHN</name>
<dbReference type="PROSITE" id="PS50943">
    <property type="entry name" value="HTH_CROC1"/>
    <property type="match status" value="1"/>
</dbReference>
<dbReference type="EMBL" id="SNWD01000005">
    <property type="protein sequence ID" value="TDN83007.1"/>
    <property type="molecule type" value="Genomic_DNA"/>
</dbReference>
<organism evidence="3 4">
    <name type="scientific">Stakelama pacifica</name>
    <dbReference type="NCBI Taxonomy" id="517720"/>
    <lineage>
        <taxon>Bacteria</taxon>
        <taxon>Pseudomonadati</taxon>
        <taxon>Pseudomonadota</taxon>
        <taxon>Alphaproteobacteria</taxon>
        <taxon>Sphingomonadales</taxon>
        <taxon>Sphingomonadaceae</taxon>
        <taxon>Stakelama</taxon>
    </lineage>
</organism>